<reference evidence="3 4" key="1">
    <citation type="submission" date="2016-10" db="EMBL/GenBank/DDBJ databases">
        <authorList>
            <person name="de Groot N.N."/>
        </authorList>
    </citation>
    <scope>NUCLEOTIDE SEQUENCE [LARGE SCALE GENOMIC DNA]</scope>
    <source>
        <strain evidence="3 4">DSM 19803</strain>
    </source>
</reference>
<evidence type="ECO:0008006" key="5">
    <source>
        <dbReference type="Google" id="ProtNLM"/>
    </source>
</evidence>
<protein>
    <recommendedName>
        <fullName evidence="5">Adhesin domain-containing protein</fullName>
    </recommendedName>
</protein>
<accession>A0A1G7WT84</accession>
<dbReference type="RefSeq" id="WP_093367850.1">
    <property type="nucleotide sequence ID" value="NZ_FNCW01000006.1"/>
</dbReference>
<sequence>MKKTKRISYKLMIIFLLPLLGLAQSKRETLETFDVETNPVITLDVSHAEVVVTTWNKNKVEVKTTLSSETFGEKEASELFDVHEVKVLGNSNRVEVSSANNPGVRNFTFIQSPKPPKSPKPNMSSPRPPMPPGPALEFDFDYLAFKEEGKAYLEKFKQQLNSTDFKDEMNNFRKEMMVWKDQFLKDSLMSFHSDLDSLKIYIKTFRDVAQDMFQDLKEDYGNSISESSVKKVIEIKVPQSARFEVDLRHSKLDADAMKDLTANLRYSDFKLKDLSGKNSEINMKYSTLRVDSADQLSLNLVYSKKVELGDVNKLNVRSKMSELSIKHLKDQGLINGSYGKLFIDKIDPDFFLIDIQLEKSTANLKLPKNTSYRFYAKSSNSKFNMNTDLDLKMSKSFEDVIYTSAGQTNDAQILSLSANYSTINLD</sequence>
<feature type="signal peptide" evidence="2">
    <location>
        <begin position="1"/>
        <end position="23"/>
    </location>
</feature>
<feature type="region of interest" description="Disordered" evidence="1">
    <location>
        <begin position="105"/>
        <end position="131"/>
    </location>
</feature>
<dbReference type="Proteomes" id="UP000199296">
    <property type="component" value="Unassembled WGS sequence"/>
</dbReference>
<proteinExistence type="predicted"/>
<organism evidence="3 4">
    <name type="scientific">Psychroflexus sediminis</name>
    <dbReference type="NCBI Taxonomy" id="470826"/>
    <lineage>
        <taxon>Bacteria</taxon>
        <taxon>Pseudomonadati</taxon>
        <taxon>Bacteroidota</taxon>
        <taxon>Flavobacteriia</taxon>
        <taxon>Flavobacteriales</taxon>
        <taxon>Flavobacteriaceae</taxon>
        <taxon>Psychroflexus</taxon>
    </lineage>
</organism>
<keyword evidence="2" id="KW-0732">Signal</keyword>
<name>A0A1G7WT84_9FLAO</name>
<dbReference type="AlphaFoldDB" id="A0A1G7WT84"/>
<dbReference type="OrthoDB" id="1420424at2"/>
<evidence type="ECO:0000313" key="3">
    <source>
        <dbReference type="EMBL" id="SDG75141.1"/>
    </source>
</evidence>
<keyword evidence="4" id="KW-1185">Reference proteome</keyword>
<feature type="chain" id="PRO_5011735617" description="Adhesin domain-containing protein" evidence="2">
    <location>
        <begin position="24"/>
        <end position="426"/>
    </location>
</feature>
<evidence type="ECO:0000313" key="4">
    <source>
        <dbReference type="Proteomes" id="UP000199296"/>
    </source>
</evidence>
<evidence type="ECO:0000256" key="1">
    <source>
        <dbReference type="SAM" id="MobiDB-lite"/>
    </source>
</evidence>
<evidence type="ECO:0000256" key="2">
    <source>
        <dbReference type="SAM" id="SignalP"/>
    </source>
</evidence>
<dbReference type="EMBL" id="FNCW01000006">
    <property type="protein sequence ID" value="SDG75141.1"/>
    <property type="molecule type" value="Genomic_DNA"/>
</dbReference>
<dbReference type="STRING" id="470826.SAMN04488027_106114"/>
<gene>
    <name evidence="3" type="ORF">SAMN04488027_106114</name>
</gene>